<accession>A0A2X2HHI4</accession>
<proteinExistence type="predicted"/>
<evidence type="ECO:0000313" key="1">
    <source>
        <dbReference type="EMBL" id="SPZ67511.1"/>
    </source>
</evidence>
<dbReference type="AlphaFoldDB" id="A0A2X2HHI4"/>
<name>A0A2X2HHI4_SHIDY</name>
<dbReference type="EMBL" id="UAUQ01000001">
    <property type="protein sequence ID" value="SPZ67511.1"/>
    <property type="molecule type" value="Genomic_DNA"/>
</dbReference>
<dbReference type="Proteomes" id="UP000251082">
    <property type="component" value="Unassembled WGS sequence"/>
</dbReference>
<sequence>MWYQKTLTLSAKSRGFHLVTDEILNQLADMPRVNRLTASVAATYLRLSDT</sequence>
<protein>
    <submittedName>
        <fullName evidence="1">Uncharacterized conserved protein</fullName>
    </submittedName>
</protein>
<reference evidence="1 2" key="1">
    <citation type="submission" date="2018-06" db="EMBL/GenBank/DDBJ databases">
        <authorList>
            <consortium name="Pathogen Informatics"/>
            <person name="Doyle S."/>
        </authorList>
    </citation>
    <scope>NUCLEOTIDE SEQUENCE [LARGE SCALE GENOMIC DNA]</scope>
    <source>
        <strain evidence="1 2">NCTC4837</strain>
    </source>
</reference>
<evidence type="ECO:0000313" key="2">
    <source>
        <dbReference type="Proteomes" id="UP000251082"/>
    </source>
</evidence>
<gene>
    <name evidence="1" type="ORF">NCTC4837_00005</name>
</gene>
<organism evidence="1 2">
    <name type="scientific">Shigella dysenteriae</name>
    <dbReference type="NCBI Taxonomy" id="622"/>
    <lineage>
        <taxon>Bacteria</taxon>
        <taxon>Pseudomonadati</taxon>
        <taxon>Pseudomonadota</taxon>
        <taxon>Gammaproteobacteria</taxon>
        <taxon>Enterobacterales</taxon>
        <taxon>Enterobacteriaceae</taxon>
        <taxon>Shigella</taxon>
    </lineage>
</organism>